<evidence type="ECO:0008006" key="3">
    <source>
        <dbReference type="Google" id="ProtNLM"/>
    </source>
</evidence>
<reference evidence="2" key="1">
    <citation type="journal article" date="2019" name="Int. J. Syst. Evol. Microbiol.">
        <title>The Global Catalogue of Microorganisms (GCM) 10K type strain sequencing project: providing services to taxonomists for standard genome sequencing and annotation.</title>
        <authorList>
            <consortium name="The Broad Institute Genomics Platform"/>
            <consortium name="The Broad Institute Genome Sequencing Center for Infectious Disease"/>
            <person name="Wu L."/>
            <person name="Ma J."/>
        </authorList>
    </citation>
    <scope>NUCLEOTIDE SEQUENCE [LARGE SCALE GENOMIC DNA]</scope>
    <source>
        <strain evidence="2">JCM 19635</strain>
    </source>
</reference>
<evidence type="ECO:0000313" key="2">
    <source>
        <dbReference type="Proteomes" id="UP001596513"/>
    </source>
</evidence>
<organism evidence="1 2">
    <name type="scientific">Hymenobacter humi</name>
    <dbReference type="NCBI Taxonomy" id="1411620"/>
    <lineage>
        <taxon>Bacteria</taxon>
        <taxon>Pseudomonadati</taxon>
        <taxon>Bacteroidota</taxon>
        <taxon>Cytophagia</taxon>
        <taxon>Cytophagales</taxon>
        <taxon>Hymenobacteraceae</taxon>
        <taxon>Hymenobacter</taxon>
    </lineage>
</organism>
<accession>A0ABW2U3B0</accession>
<dbReference type="RefSeq" id="WP_380205917.1">
    <property type="nucleotide sequence ID" value="NZ_JBHTEK010000001.1"/>
</dbReference>
<comment type="caution">
    <text evidence="1">The sequence shown here is derived from an EMBL/GenBank/DDBJ whole genome shotgun (WGS) entry which is preliminary data.</text>
</comment>
<gene>
    <name evidence="1" type="ORF">ACFQT0_05430</name>
</gene>
<protein>
    <recommendedName>
        <fullName evidence="3">Cation efflux protein cytoplasmic domain-containing protein</fullName>
    </recommendedName>
</protein>
<evidence type="ECO:0000313" key="1">
    <source>
        <dbReference type="EMBL" id="MFC7666921.1"/>
    </source>
</evidence>
<dbReference type="EMBL" id="JBHTEK010000001">
    <property type="protein sequence ID" value="MFC7666921.1"/>
    <property type="molecule type" value="Genomic_DNA"/>
</dbReference>
<dbReference type="Proteomes" id="UP001596513">
    <property type="component" value="Unassembled WGS sequence"/>
</dbReference>
<name>A0ABW2U3B0_9BACT</name>
<proteinExistence type="predicted"/>
<keyword evidence="2" id="KW-1185">Reference proteome</keyword>
<sequence>MQMPYYFTLEEVHSQLFDIEELIRERFAVEVEMFVHSDPCTFAACSLCLMADCPVRQHPFEHEVKWTVQNAVKNERHRLA</sequence>